<keyword evidence="3" id="KW-0021">Allosteric enzyme</keyword>
<evidence type="ECO:0000256" key="4">
    <source>
        <dbReference type="ARBA" id="ARBA00022741"/>
    </source>
</evidence>
<dbReference type="EC" id="1.17.4.1" evidence="2"/>
<reference evidence="12" key="1">
    <citation type="journal article" date="2020" name="Nature">
        <title>Giant virus diversity and host interactions through global metagenomics.</title>
        <authorList>
            <person name="Schulz F."/>
            <person name="Roux S."/>
            <person name="Paez-Espino D."/>
            <person name="Jungbluth S."/>
            <person name="Walsh D.A."/>
            <person name="Denef V.J."/>
            <person name="McMahon K.D."/>
            <person name="Konstantinidis K.T."/>
            <person name="Eloe-Fadrosh E.A."/>
            <person name="Kyrpides N.C."/>
            <person name="Woyke T."/>
        </authorList>
    </citation>
    <scope>NUCLEOTIDE SEQUENCE</scope>
    <source>
        <strain evidence="12">GVMAG-M-3300023184-168</strain>
    </source>
</reference>
<dbReference type="SUPFAM" id="SSF51998">
    <property type="entry name" value="PFL-like glycyl radical enzymes"/>
    <property type="match status" value="1"/>
</dbReference>
<dbReference type="Gene3D" id="3.20.70.20">
    <property type="match status" value="3"/>
</dbReference>
<dbReference type="InterPro" id="IPR003586">
    <property type="entry name" value="Hint_dom_C"/>
</dbReference>
<keyword evidence="9" id="KW-0215">Deoxyribonucleotide synthesis</keyword>
<dbReference type="Gene3D" id="2.170.16.10">
    <property type="entry name" value="Hedgehog/Intein (Hint) domain"/>
    <property type="match status" value="1"/>
</dbReference>
<keyword evidence="8" id="KW-0560">Oxidoreductase</keyword>
<dbReference type="SUPFAM" id="SSF55608">
    <property type="entry name" value="Homing endonucleases"/>
    <property type="match status" value="2"/>
</dbReference>
<evidence type="ECO:0000256" key="8">
    <source>
        <dbReference type="ARBA" id="ARBA00023002"/>
    </source>
</evidence>
<evidence type="ECO:0000259" key="11">
    <source>
        <dbReference type="PROSITE" id="PS51161"/>
    </source>
</evidence>
<dbReference type="Pfam" id="PF02867">
    <property type="entry name" value="Ribonuc_red_lgC"/>
    <property type="match status" value="2"/>
</dbReference>
<comment type="similarity">
    <text evidence="1">Belongs to the ribonucleoside diphosphate reductase large chain family.</text>
</comment>
<evidence type="ECO:0000256" key="6">
    <source>
        <dbReference type="ARBA" id="ARBA00022840"/>
    </source>
</evidence>
<dbReference type="UniPathway" id="UPA00326"/>
<dbReference type="SMART" id="SM00305">
    <property type="entry name" value="HintC"/>
    <property type="match status" value="2"/>
</dbReference>
<evidence type="ECO:0000256" key="9">
    <source>
        <dbReference type="ARBA" id="ARBA00023116"/>
    </source>
</evidence>
<dbReference type="InterPro" id="IPR006141">
    <property type="entry name" value="Intein_N"/>
</dbReference>
<dbReference type="InterPro" id="IPR036844">
    <property type="entry name" value="Hint_dom_sf"/>
</dbReference>
<dbReference type="GO" id="GO:0004748">
    <property type="term" value="F:ribonucleoside-diphosphate reductase activity, thioredoxin disulfide as acceptor"/>
    <property type="evidence" value="ECO:0007669"/>
    <property type="project" value="UniProtKB-EC"/>
</dbReference>
<dbReference type="PANTHER" id="PTHR11573:SF6">
    <property type="entry name" value="RIBONUCLEOSIDE-DIPHOSPHATE REDUCTASE LARGE SUBUNIT"/>
    <property type="match status" value="1"/>
</dbReference>
<dbReference type="PROSITE" id="PS50819">
    <property type="entry name" value="INTEIN_ENDONUCLEASE"/>
    <property type="match status" value="1"/>
</dbReference>
<dbReference type="GO" id="GO:0009263">
    <property type="term" value="P:deoxyribonucleotide biosynthetic process"/>
    <property type="evidence" value="ECO:0007669"/>
    <property type="project" value="UniProtKB-KW"/>
</dbReference>
<dbReference type="InterPro" id="IPR027434">
    <property type="entry name" value="Homing_endonucl"/>
</dbReference>
<dbReference type="InterPro" id="IPR004042">
    <property type="entry name" value="Intein_endonuc_central"/>
</dbReference>
<dbReference type="EMBL" id="MN740010">
    <property type="protein sequence ID" value="QHT83694.1"/>
    <property type="molecule type" value="Genomic_DNA"/>
</dbReference>
<dbReference type="InterPro" id="IPR013346">
    <property type="entry name" value="NrdE_NrdA_C"/>
</dbReference>
<dbReference type="NCBIfam" id="TIGR01445">
    <property type="entry name" value="intein_Nterm"/>
    <property type="match status" value="1"/>
</dbReference>
<evidence type="ECO:0000256" key="1">
    <source>
        <dbReference type="ARBA" id="ARBA00010406"/>
    </source>
</evidence>
<dbReference type="Pfam" id="PF00317">
    <property type="entry name" value="Ribonuc_red_lgN"/>
    <property type="match status" value="1"/>
</dbReference>
<dbReference type="InterPro" id="IPR013509">
    <property type="entry name" value="RNR_lsu_N"/>
</dbReference>
<dbReference type="GO" id="GO:0016539">
    <property type="term" value="P:intein-mediated protein splicing"/>
    <property type="evidence" value="ECO:0007669"/>
    <property type="project" value="InterPro"/>
</dbReference>
<dbReference type="InterPro" id="IPR039718">
    <property type="entry name" value="Rrm1"/>
</dbReference>
<sequence length="1488" mass="171473">MELSRKQQRSGSLNEEMYVTKRNGNREIVSFDKILNRIKKIGQEANMKLNYTTLVMKVIDQLYDGISTTKIDELSAEQCASMASIHPDYNVLAGSIIISNHHRNTSESFVEVMTQLYLYRDKQGKHSPLLADDVFDVIQKNADVLENMCDYKRDYLIDYFGYKTLERAYLMRIDKKIVERIQHMWLRVSVGIHKENLDRIKETYDLMSQKFFTHATPTLFNSGTPRPQLSSCFLISMESDSIDGIYNTLKDCAAISKWAGGIGLHIHNIRASGSHIRGTNGSSNGIVPMLKVFNHTAKYVDQCVHPETIIYTTKGPIQIQHCVIGETEIINLLGKEEIIQNVLEHHYEGEALEIESMHSINPLLITPEHPVYALTGQQKGLNFKVIKNRLDKKICEFEWIDAKDLTKDDMLVFPIPKYEKDIITINSDDCYMYGVLLGDGSLSNKTDSSGYLSIHTNNKKHISDFAENYFKTTCTNYNINTENNTTRIRWNKNLNLPFRYNDFYNENKEKRMQSRWMHLPIEKAKFILKGLLDTDGCNGKELMFDSTSYQLIESVRYLAMRMGVLTSGYIRDRVGESHITERGIIENKKISYCLKIPKTRQICELINIEYNEKQFFKFMHYNDLLLSRIQDIRPTTYNGTLYDLQMSKEHNYLLHNGVVHNGGGKRNGSFAIYLEPWHADIELFLQMRKNHGDEELKARDLFYALWVPDLFMERIKADGQWTLMCPDECPGLSDVYGDKFKELYTKYEQEGRGKVTMKARDLWFQVLDAQMETGTPYLVYKDAANQKSNQQNVGTIKSSNLCVAPDTMILTDMGYFRIDKLEGQLVNIWNGEEFSKTVVYKTGENQELIEIHMNNGSVLNCTKYHKFYIDNGEEQTIIEARNLSINDTIIDFTYPVLKKRLDNTEDNLDAILLSNKEKILSYTHGVLSSSVGCYDSINNNVIENDYIPMLVITESKDTCIKYMNYFRIIKEYDYVNSVPYSVLYLSSDIPDKYYVPINESLEYKLNWFAGVCDMDGEIYENKLCIESIDSGFTRDLQFMLHTCGVESFIIESDGKKYTTISISNMKKLFYLGLVLRFNQLYEDIMNIDESNFDNVDSKISVNKIVHLGKKSDTFCFTEPKRGMGVFNGILTGQCSEIIEYSDANETAVCNLCSLALPSYVDTTLDPPVFDYEKLHEVTKVCTYNLNQIIDVNYYPTEKTRRSNMRHRPIGIGIQGLADVFMLMNLPFTSEEAKKMNRLIFETIYHAALEQSCEMAADSGPYETFAGSPASKGQLQFDLWNVTPELEGESPRYDWSKLKRDVMEVGLRNSLLLAPMPTASTSQILGNNECFEPITSNIYNRRTIAGEFILANKYLMKDLIKLDLWNEKVKNNIIANNGSIQHIDIIPADIKEKYKTVWEIPMRVLIDMAADRGAFICQSQSLNLWLEDPNYSTLTSMHFYAWTKGLKTGIYYLRRRGRHQAQQFTIEPEKKDLSGQLYEEEEVCEMCSA</sequence>
<evidence type="ECO:0000256" key="2">
    <source>
        <dbReference type="ARBA" id="ARBA00012274"/>
    </source>
</evidence>
<protein>
    <recommendedName>
        <fullName evidence="2">ribonucleoside-diphosphate reductase</fullName>
        <ecNumber evidence="2">1.17.4.1</ecNumber>
    </recommendedName>
</protein>
<accession>A0A6C0HTA4</accession>
<keyword evidence="4" id="KW-0547">Nucleotide-binding</keyword>
<feature type="domain" description="ATP-cone" evidence="11">
    <location>
        <begin position="17"/>
        <end position="107"/>
    </location>
</feature>
<evidence type="ECO:0000256" key="3">
    <source>
        <dbReference type="ARBA" id="ARBA00022533"/>
    </source>
</evidence>
<dbReference type="GO" id="GO:0005971">
    <property type="term" value="C:ribonucleoside-diphosphate reductase complex"/>
    <property type="evidence" value="ECO:0007669"/>
    <property type="project" value="TreeGrafter"/>
</dbReference>
<dbReference type="PROSITE" id="PS50817">
    <property type="entry name" value="INTEIN_N_TER"/>
    <property type="match status" value="2"/>
</dbReference>
<evidence type="ECO:0000313" key="12">
    <source>
        <dbReference type="EMBL" id="QHT83694.1"/>
    </source>
</evidence>
<dbReference type="CDD" id="cd00081">
    <property type="entry name" value="Hint"/>
    <property type="match status" value="1"/>
</dbReference>
<dbReference type="Gene3D" id="3.10.28.10">
    <property type="entry name" value="Homing endonucleases"/>
    <property type="match status" value="2"/>
</dbReference>
<organism evidence="12">
    <name type="scientific">viral metagenome</name>
    <dbReference type="NCBI Taxonomy" id="1070528"/>
    <lineage>
        <taxon>unclassified sequences</taxon>
        <taxon>metagenomes</taxon>
        <taxon>organismal metagenomes</taxon>
    </lineage>
</organism>
<dbReference type="PRINTS" id="PR00379">
    <property type="entry name" value="INTEIN"/>
</dbReference>
<evidence type="ECO:0000256" key="7">
    <source>
        <dbReference type="ARBA" id="ARBA00023000"/>
    </source>
</evidence>
<proteinExistence type="inferred from homology"/>
<dbReference type="InterPro" id="IPR000788">
    <property type="entry name" value="RNR_lg_C"/>
</dbReference>
<keyword evidence="6" id="KW-0067">ATP-binding</keyword>
<dbReference type="InterPro" id="IPR003587">
    <property type="entry name" value="Hint_dom_N"/>
</dbReference>
<dbReference type="PANTHER" id="PTHR11573">
    <property type="entry name" value="RIBONUCLEOSIDE-DIPHOSPHATE REDUCTASE LARGE CHAIN"/>
    <property type="match status" value="1"/>
</dbReference>
<dbReference type="Pfam" id="PF03477">
    <property type="entry name" value="ATP-cone"/>
    <property type="match status" value="1"/>
</dbReference>
<dbReference type="SUPFAM" id="SSF48168">
    <property type="entry name" value="R1 subunit of ribonucleotide reductase, N-terminal domain"/>
    <property type="match status" value="1"/>
</dbReference>
<dbReference type="PROSITE" id="PS00089">
    <property type="entry name" value="RIBORED_LARGE"/>
    <property type="match status" value="1"/>
</dbReference>
<feature type="domain" description="DOD-type homing endonuclease" evidence="10">
    <location>
        <begin position="432"/>
        <end position="564"/>
    </location>
</feature>
<dbReference type="PROSITE" id="PS51161">
    <property type="entry name" value="ATP_CONE"/>
    <property type="match status" value="1"/>
</dbReference>
<dbReference type="InterPro" id="IPR005144">
    <property type="entry name" value="ATP-cone_dom"/>
</dbReference>
<evidence type="ECO:0000256" key="5">
    <source>
        <dbReference type="ARBA" id="ARBA00022813"/>
    </source>
</evidence>
<dbReference type="InterPro" id="IPR008926">
    <property type="entry name" value="RNR_R1-su_N"/>
</dbReference>
<dbReference type="NCBIfam" id="TIGR02506">
    <property type="entry name" value="NrdE_NrdA"/>
    <property type="match status" value="1"/>
</dbReference>
<keyword evidence="5" id="KW-0068">Autocatalytic cleavage</keyword>
<dbReference type="GO" id="GO:0005524">
    <property type="term" value="F:ATP binding"/>
    <property type="evidence" value="ECO:0007669"/>
    <property type="project" value="UniProtKB-KW"/>
</dbReference>
<dbReference type="InterPro" id="IPR006142">
    <property type="entry name" value="INTEIN"/>
</dbReference>
<dbReference type="GO" id="GO:0004519">
    <property type="term" value="F:endonuclease activity"/>
    <property type="evidence" value="ECO:0007669"/>
    <property type="project" value="InterPro"/>
</dbReference>
<evidence type="ECO:0000259" key="10">
    <source>
        <dbReference type="PROSITE" id="PS50819"/>
    </source>
</evidence>
<name>A0A6C0HTA4_9ZZZZ</name>
<dbReference type="SUPFAM" id="SSF51294">
    <property type="entry name" value="Hedgehog/intein (Hint) domain"/>
    <property type="match status" value="2"/>
</dbReference>
<keyword evidence="7" id="KW-0651">Protein splicing</keyword>
<dbReference type="SMART" id="SM00306">
    <property type="entry name" value="HintN"/>
    <property type="match status" value="2"/>
</dbReference>